<accession>A0A365H269</accession>
<proteinExistence type="predicted"/>
<dbReference type="EMBL" id="QLYX01000010">
    <property type="protein sequence ID" value="RAY13190.1"/>
    <property type="molecule type" value="Genomic_DNA"/>
</dbReference>
<evidence type="ECO:0000313" key="2">
    <source>
        <dbReference type="Proteomes" id="UP000251891"/>
    </source>
</evidence>
<organism evidence="1 2">
    <name type="scientific">Actinomadura craniellae</name>
    <dbReference type="NCBI Taxonomy" id="2231787"/>
    <lineage>
        <taxon>Bacteria</taxon>
        <taxon>Bacillati</taxon>
        <taxon>Actinomycetota</taxon>
        <taxon>Actinomycetes</taxon>
        <taxon>Streptosporangiales</taxon>
        <taxon>Thermomonosporaceae</taxon>
        <taxon>Actinomadura</taxon>
    </lineage>
</organism>
<dbReference type="OrthoDB" id="3825903at2"/>
<gene>
    <name evidence="1" type="ORF">DPM19_22125</name>
</gene>
<sequence>MGHHGRVDNDQVAMLREVLSATGWLERTGEFARALRVSARRPGGLLLVGTPGDDPWHLAAHLDDESRHNDVPGLAPTLVRWEPPPDAPPHLRVGLDRLAAARRGETLFVVAEEDAPAPLLERVDDARRTGAVVLALEGGDRELAGLAHEALTVPPADGLVSFDGAQHLVSAAAGRPVEPRRGLRDRLARVLATISGPVVD</sequence>
<name>A0A365H269_9ACTN</name>
<dbReference type="AlphaFoldDB" id="A0A365H269"/>
<comment type="caution">
    <text evidence="1">The sequence shown here is derived from an EMBL/GenBank/DDBJ whole genome shotgun (WGS) entry which is preliminary data.</text>
</comment>
<evidence type="ECO:0008006" key="3">
    <source>
        <dbReference type="Google" id="ProtNLM"/>
    </source>
</evidence>
<dbReference type="Proteomes" id="UP000251891">
    <property type="component" value="Unassembled WGS sequence"/>
</dbReference>
<keyword evidence="2" id="KW-1185">Reference proteome</keyword>
<protein>
    <recommendedName>
        <fullName evidence="3">SIS domain-containing protein</fullName>
    </recommendedName>
</protein>
<reference evidence="1 2" key="1">
    <citation type="submission" date="2018-06" db="EMBL/GenBank/DDBJ databases">
        <title>Actinomadura craniellae sp. nov. isolated from marine sponge Craniella sp.</title>
        <authorList>
            <person name="Li L."/>
            <person name="Xu Q.H."/>
            <person name="Lin H.W."/>
            <person name="Lu Y.H."/>
        </authorList>
    </citation>
    <scope>NUCLEOTIDE SEQUENCE [LARGE SCALE GENOMIC DNA]</scope>
    <source>
        <strain evidence="1 2">LHW63021</strain>
    </source>
</reference>
<evidence type="ECO:0000313" key="1">
    <source>
        <dbReference type="EMBL" id="RAY13190.1"/>
    </source>
</evidence>